<keyword evidence="7" id="KW-1185">Reference proteome</keyword>
<dbReference type="EMBL" id="BFAA01002543">
    <property type="protein sequence ID" value="GCB62060.1"/>
    <property type="molecule type" value="Genomic_DNA"/>
</dbReference>
<comment type="caution">
    <text evidence="6">The sequence shown here is derived from an EMBL/GenBank/DDBJ whole genome shotgun (WGS) entry which is preliminary data.</text>
</comment>
<proteinExistence type="predicted"/>
<reference evidence="6 7" key="1">
    <citation type="journal article" date="2018" name="Nat. Ecol. Evol.">
        <title>Shark genomes provide insights into elasmobranch evolution and the origin of vertebrates.</title>
        <authorList>
            <person name="Hara Y"/>
            <person name="Yamaguchi K"/>
            <person name="Onimaru K"/>
            <person name="Kadota M"/>
            <person name="Koyanagi M"/>
            <person name="Keeley SD"/>
            <person name="Tatsumi K"/>
            <person name="Tanaka K"/>
            <person name="Motone F"/>
            <person name="Kageyama Y"/>
            <person name="Nozu R"/>
            <person name="Adachi N"/>
            <person name="Nishimura O"/>
            <person name="Nakagawa R"/>
            <person name="Tanegashima C"/>
            <person name="Kiyatake I"/>
            <person name="Matsumoto R"/>
            <person name="Murakumo K"/>
            <person name="Nishida K"/>
            <person name="Terakita A"/>
            <person name="Kuratani S"/>
            <person name="Sato K"/>
            <person name="Hyodo S Kuraku.S."/>
        </authorList>
    </citation>
    <scope>NUCLEOTIDE SEQUENCE [LARGE SCALE GENOMIC DNA]</scope>
</reference>
<dbReference type="STRING" id="75743.A0A401NMH2"/>
<dbReference type="PANTHER" id="PTHR11085">
    <property type="entry name" value="NAD-DEPENDENT PROTEIN DEACYLASE SIRTUIN-5, MITOCHONDRIAL-RELATED"/>
    <property type="match status" value="1"/>
</dbReference>
<evidence type="ECO:0000256" key="1">
    <source>
        <dbReference type="ARBA" id="ARBA00022679"/>
    </source>
</evidence>
<dbReference type="GO" id="GO:0046872">
    <property type="term" value="F:metal ion binding"/>
    <property type="evidence" value="ECO:0007669"/>
    <property type="project" value="UniProtKB-KW"/>
</dbReference>
<accession>A0A401NMH2</accession>
<protein>
    <recommendedName>
        <fullName evidence="5">Deacetylase sirtuin-type domain-containing protein</fullName>
    </recommendedName>
</protein>
<dbReference type="InterPro" id="IPR050134">
    <property type="entry name" value="NAD-dep_sirtuin_deacylases"/>
</dbReference>
<evidence type="ECO:0000256" key="2">
    <source>
        <dbReference type="ARBA" id="ARBA00023027"/>
    </source>
</evidence>
<dbReference type="OrthoDB" id="420264at2759"/>
<keyword evidence="2" id="KW-0520">NAD</keyword>
<dbReference type="AlphaFoldDB" id="A0A401NMH2"/>
<organism evidence="6 7">
    <name type="scientific">Scyliorhinus torazame</name>
    <name type="common">Cloudy catshark</name>
    <name type="synonym">Catulus torazame</name>
    <dbReference type="NCBI Taxonomy" id="75743"/>
    <lineage>
        <taxon>Eukaryota</taxon>
        <taxon>Metazoa</taxon>
        <taxon>Chordata</taxon>
        <taxon>Craniata</taxon>
        <taxon>Vertebrata</taxon>
        <taxon>Chondrichthyes</taxon>
        <taxon>Elasmobranchii</taxon>
        <taxon>Galeomorphii</taxon>
        <taxon>Galeoidea</taxon>
        <taxon>Carcharhiniformes</taxon>
        <taxon>Scyliorhinidae</taxon>
        <taxon>Scyliorhinus</taxon>
    </lineage>
</organism>
<evidence type="ECO:0000256" key="3">
    <source>
        <dbReference type="PROSITE-ProRule" id="PRU00236"/>
    </source>
</evidence>
<dbReference type="GO" id="GO:0070403">
    <property type="term" value="F:NAD+ binding"/>
    <property type="evidence" value="ECO:0007669"/>
    <property type="project" value="InterPro"/>
</dbReference>
<evidence type="ECO:0000256" key="4">
    <source>
        <dbReference type="SAM" id="MobiDB-lite"/>
    </source>
</evidence>
<feature type="compositionally biased region" description="Polar residues" evidence="4">
    <location>
        <begin position="245"/>
        <end position="255"/>
    </location>
</feature>
<dbReference type="InterPro" id="IPR029035">
    <property type="entry name" value="DHS-like_NAD/FAD-binding_dom"/>
</dbReference>
<dbReference type="PANTHER" id="PTHR11085:SF7">
    <property type="entry name" value="NAD-DEPENDENT PROTEIN DEACETYLASE"/>
    <property type="match status" value="1"/>
</dbReference>
<feature type="binding site" evidence="3">
    <location>
        <position position="113"/>
    </location>
    <ligand>
        <name>Zn(2+)</name>
        <dbReference type="ChEBI" id="CHEBI:29105"/>
    </ligand>
</feature>
<dbReference type="Proteomes" id="UP000288216">
    <property type="component" value="Unassembled WGS sequence"/>
</dbReference>
<dbReference type="Gene3D" id="3.40.50.1220">
    <property type="entry name" value="TPP-binding domain"/>
    <property type="match status" value="1"/>
</dbReference>
<dbReference type="SUPFAM" id="SSF52467">
    <property type="entry name" value="DHS-like NAD/FAD-binding domain"/>
    <property type="match status" value="1"/>
</dbReference>
<dbReference type="InterPro" id="IPR026591">
    <property type="entry name" value="Sirtuin_cat_small_dom_sf"/>
</dbReference>
<evidence type="ECO:0000313" key="6">
    <source>
        <dbReference type="EMBL" id="GCB62060.1"/>
    </source>
</evidence>
<keyword evidence="1" id="KW-0808">Transferase</keyword>
<dbReference type="PROSITE" id="PS50305">
    <property type="entry name" value="SIRTUIN"/>
    <property type="match status" value="1"/>
</dbReference>
<feature type="active site" description="Proton acceptor" evidence="3">
    <location>
        <position position="81"/>
    </location>
</feature>
<dbReference type="GO" id="GO:0017136">
    <property type="term" value="F:histone deacetylase activity, NAD-dependent"/>
    <property type="evidence" value="ECO:0007669"/>
    <property type="project" value="TreeGrafter"/>
</dbReference>
<dbReference type="GO" id="GO:0005634">
    <property type="term" value="C:nucleus"/>
    <property type="evidence" value="ECO:0007669"/>
    <property type="project" value="TreeGrafter"/>
</dbReference>
<dbReference type="OMA" id="HSCIECA"/>
<feature type="binding site" evidence="3">
    <location>
        <position position="116"/>
    </location>
    <ligand>
        <name>Zn(2+)</name>
        <dbReference type="ChEBI" id="CHEBI:29105"/>
    </ligand>
</feature>
<feature type="binding site" evidence="3">
    <location>
        <position position="89"/>
    </location>
    <ligand>
        <name>Zn(2+)</name>
        <dbReference type="ChEBI" id="CHEBI:29105"/>
    </ligand>
</feature>
<evidence type="ECO:0000313" key="7">
    <source>
        <dbReference type="Proteomes" id="UP000288216"/>
    </source>
</evidence>
<feature type="domain" description="Deacetylase sirtuin-type" evidence="5">
    <location>
        <begin position="1"/>
        <end position="214"/>
    </location>
</feature>
<dbReference type="InterPro" id="IPR003000">
    <property type="entry name" value="Sirtuin"/>
</dbReference>
<keyword evidence="3" id="KW-0479">Metal-binding</keyword>
<evidence type="ECO:0000259" key="5">
    <source>
        <dbReference type="PROSITE" id="PS50305"/>
    </source>
</evidence>
<name>A0A401NMH2_SCYTO</name>
<feature type="region of interest" description="Disordered" evidence="4">
    <location>
        <begin position="228"/>
        <end position="257"/>
    </location>
</feature>
<gene>
    <name evidence="6" type="ORF">scyTo_0007155</name>
</gene>
<sequence length="272" mass="30573">MKQFDIPYPEAIFDIDYFIWNPKPFFSLAKTLYPGNYKPNDIHYFLGLLHDKGLLLRLYTQNIDGLERAAGIPSEKLVEAHGTFSTASCSLCNSSYPSEKAKAEILNDEIPRCKTCLGIVKPDVVFFGESLAKDFFSYRKDFKRSDLLIVMGTSLEIEPFASIVNSVQPHVPRLLLNWDPVGPFKQTPLKHTDVRKLGNLIDSVRVLVKLLGWATDLDELIKRETGASVQTRTDPGPMVPGNPELNKQAQTTGPSTYPHVASKFYKRPDIKA</sequence>
<dbReference type="Gene3D" id="3.30.1600.10">
    <property type="entry name" value="SIR2/SIRT2 'Small Domain"/>
    <property type="match status" value="1"/>
</dbReference>
<dbReference type="Pfam" id="PF02146">
    <property type="entry name" value="SIR2"/>
    <property type="match status" value="1"/>
</dbReference>
<keyword evidence="3" id="KW-0862">Zinc</keyword>
<feature type="binding site" evidence="3">
    <location>
        <position position="92"/>
    </location>
    <ligand>
        <name>Zn(2+)</name>
        <dbReference type="ChEBI" id="CHEBI:29105"/>
    </ligand>
</feature>
<dbReference type="InterPro" id="IPR026590">
    <property type="entry name" value="Ssirtuin_cat_dom"/>
</dbReference>